<comment type="caution">
    <text evidence="1">The sequence shown here is derived from an EMBL/GenBank/DDBJ whole genome shotgun (WGS) entry which is preliminary data.</text>
</comment>
<protein>
    <submittedName>
        <fullName evidence="1">Protein NosL</fullName>
    </submittedName>
</protein>
<gene>
    <name evidence="1" type="ORF">G4223_11045</name>
</gene>
<dbReference type="PROSITE" id="PS51257">
    <property type="entry name" value="PROKAR_LIPOPROTEIN"/>
    <property type="match status" value="1"/>
</dbReference>
<dbReference type="SUPFAM" id="SSF160387">
    <property type="entry name" value="NosL/MerB-like"/>
    <property type="match status" value="1"/>
</dbReference>
<evidence type="ECO:0000313" key="1">
    <source>
        <dbReference type="EMBL" id="NFV80643.1"/>
    </source>
</evidence>
<dbReference type="EMBL" id="JAAIYP010000038">
    <property type="protein sequence ID" value="NFV80643.1"/>
    <property type="molecule type" value="Genomic_DNA"/>
</dbReference>
<dbReference type="Proteomes" id="UP000480684">
    <property type="component" value="Unassembled WGS sequence"/>
</dbReference>
<sequence>MMRRRDFLSSASALVMLSMTGGCGNQRQGPEAVKLDRDVCELCRMIISDIRYAAEIRGGPRGKLVKFDDIGCAVQWMQGVAWKDAPETEFWVMNSRDGKTWLDARVAAYAPGATTPMDFGFAALATPETGTVPYAVMADAVMARATVTPAG</sequence>
<organism evidence="1 2">
    <name type="scientific">Magnetospirillum aberrantis SpK</name>
    <dbReference type="NCBI Taxonomy" id="908842"/>
    <lineage>
        <taxon>Bacteria</taxon>
        <taxon>Pseudomonadati</taxon>
        <taxon>Pseudomonadota</taxon>
        <taxon>Alphaproteobacteria</taxon>
        <taxon>Rhodospirillales</taxon>
        <taxon>Rhodospirillaceae</taxon>
        <taxon>Magnetospirillum</taxon>
    </lineage>
</organism>
<accession>A0A7C9QU02</accession>
<name>A0A7C9QU02_9PROT</name>
<proteinExistence type="predicted"/>
<dbReference type="AlphaFoldDB" id="A0A7C9QU02"/>
<dbReference type="RefSeq" id="WP_163679277.1">
    <property type="nucleotide sequence ID" value="NZ_JAAIYP010000038.1"/>
</dbReference>
<keyword evidence="2" id="KW-1185">Reference proteome</keyword>
<evidence type="ECO:0000313" key="2">
    <source>
        <dbReference type="Proteomes" id="UP000480684"/>
    </source>
</evidence>
<reference evidence="1 2" key="1">
    <citation type="submission" date="2020-02" db="EMBL/GenBank/DDBJ databases">
        <authorList>
            <person name="Dziuba M."/>
            <person name="Kuznetsov B."/>
            <person name="Mardanov A."/>
            <person name="Ravin N."/>
            <person name="Grouzdev D."/>
        </authorList>
    </citation>
    <scope>NUCLEOTIDE SEQUENCE [LARGE SCALE GENOMIC DNA]</scope>
    <source>
        <strain evidence="1 2">SpK</strain>
    </source>
</reference>